<gene>
    <name evidence="2" type="ORF">ACFFGY_06725</name>
</gene>
<evidence type="ECO:0000256" key="1">
    <source>
        <dbReference type="SAM" id="MobiDB-lite"/>
    </source>
</evidence>
<accession>A0ABV6JTM3</accession>
<organism evidence="2 3">
    <name type="scientific">Roseomonas elaeocarpi</name>
    <dbReference type="NCBI Taxonomy" id="907779"/>
    <lineage>
        <taxon>Bacteria</taxon>
        <taxon>Pseudomonadati</taxon>
        <taxon>Pseudomonadota</taxon>
        <taxon>Alphaproteobacteria</taxon>
        <taxon>Acetobacterales</taxon>
        <taxon>Roseomonadaceae</taxon>
        <taxon>Roseomonas</taxon>
    </lineage>
</organism>
<proteinExistence type="predicted"/>
<dbReference type="EMBL" id="JBHLUN010000005">
    <property type="protein sequence ID" value="MFC0407938.1"/>
    <property type="molecule type" value="Genomic_DNA"/>
</dbReference>
<feature type="region of interest" description="Disordered" evidence="1">
    <location>
        <begin position="135"/>
        <end position="202"/>
    </location>
</feature>
<protein>
    <recommendedName>
        <fullName evidence="4">DUF1376 domain-containing protein</fullName>
    </recommendedName>
</protein>
<keyword evidence="3" id="KW-1185">Reference proteome</keyword>
<sequence length="312" mass="33694">MTLPAPLTPADCDLRGYDFMPLFGHRLFGSVFDARATDAEFRAAVRLWWQAWQQCPAGSLPNDDGALAKLADFGRDVKGWLKVKSNALHGFVLCSDGRLYHQLLCDQALEAYERRGTERDRKAKWRAAKAAKAAAAQRDAAGTEQGSPADVPVLSRGTTTGRPADVPADRTEQNRTEEKEPSLRSGHADGAPEVAGPAEPAPDPKAALFSEGLARLRRLTGQPREPAAKLLGRLLRDAGNNCALVSLVLAEAEDARPADPVSWIVASVSQRMRRGSGQRPAAAAPSRRGWMFAASEAAADDLPYVPSEELRH</sequence>
<name>A0ABV6JTM3_9PROT</name>
<dbReference type="Proteomes" id="UP001589865">
    <property type="component" value="Unassembled WGS sequence"/>
</dbReference>
<reference evidence="2 3" key="1">
    <citation type="submission" date="2024-09" db="EMBL/GenBank/DDBJ databases">
        <authorList>
            <person name="Sun Q."/>
            <person name="Mori K."/>
        </authorList>
    </citation>
    <scope>NUCLEOTIDE SEQUENCE [LARGE SCALE GENOMIC DNA]</scope>
    <source>
        <strain evidence="2 3">TBRC 5777</strain>
    </source>
</reference>
<comment type="caution">
    <text evidence="2">The sequence shown here is derived from an EMBL/GenBank/DDBJ whole genome shotgun (WGS) entry which is preliminary data.</text>
</comment>
<evidence type="ECO:0000313" key="2">
    <source>
        <dbReference type="EMBL" id="MFC0407938.1"/>
    </source>
</evidence>
<evidence type="ECO:0008006" key="4">
    <source>
        <dbReference type="Google" id="ProtNLM"/>
    </source>
</evidence>
<feature type="compositionally biased region" description="Low complexity" evidence="1">
    <location>
        <begin position="188"/>
        <end position="198"/>
    </location>
</feature>
<feature type="compositionally biased region" description="Basic and acidic residues" evidence="1">
    <location>
        <begin position="167"/>
        <end position="182"/>
    </location>
</feature>
<evidence type="ECO:0000313" key="3">
    <source>
        <dbReference type="Proteomes" id="UP001589865"/>
    </source>
</evidence>
<dbReference type="RefSeq" id="WP_377043672.1">
    <property type="nucleotide sequence ID" value="NZ_JBHLUN010000005.1"/>
</dbReference>